<organism evidence="7 8">
    <name type="scientific">Ascosphaera apis ARSEF 7405</name>
    <dbReference type="NCBI Taxonomy" id="392613"/>
    <lineage>
        <taxon>Eukaryota</taxon>
        <taxon>Fungi</taxon>
        <taxon>Dikarya</taxon>
        <taxon>Ascomycota</taxon>
        <taxon>Pezizomycotina</taxon>
        <taxon>Eurotiomycetes</taxon>
        <taxon>Eurotiomycetidae</taxon>
        <taxon>Onygenales</taxon>
        <taxon>Ascosphaeraceae</taxon>
        <taxon>Ascosphaera</taxon>
    </lineage>
</organism>
<evidence type="ECO:0000259" key="6">
    <source>
        <dbReference type="Pfam" id="PF01212"/>
    </source>
</evidence>
<dbReference type="Proteomes" id="UP000242877">
    <property type="component" value="Unassembled WGS sequence"/>
</dbReference>
<dbReference type="Pfam" id="PF01212">
    <property type="entry name" value="Beta_elim_lyase"/>
    <property type="match status" value="1"/>
</dbReference>
<dbReference type="AlphaFoldDB" id="A0A168C759"/>
<dbReference type="NCBIfam" id="NF041359">
    <property type="entry name" value="GntG_guanitoxin"/>
    <property type="match status" value="1"/>
</dbReference>
<evidence type="ECO:0000256" key="5">
    <source>
        <dbReference type="PIRSR" id="PIRSR017617-1"/>
    </source>
</evidence>
<evidence type="ECO:0000313" key="8">
    <source>
        <dbReference type="Proteomes" id="UP000242877"/>
    </source>
</evidence>
<dbReference type="InterPro" id="IPR015422">
    <property type="entry name" value="PyrdxlP-dep_Trfase_small"/>
</dbReference>
<dbReference type="InterPro" id="IPR015424">
    <property type="entry name" value="PyrdxlP-dep_Trfase"/>
</dbReference>
<dbReference type="InterPro" id="IPR015421">
    <property type="entry name" value="PyrdxlP-dep_Trfase_major"/>
</dbReference>
<evidence type="ECO:0000256" key="4">
    <source>
        <dbReference type="ARBA" id="ARBA00023239"/>
    </source>
</evidence>
<dbReference type="PANTHER" id="PTHR48097">
    <property type="entry name" value="L-THREONINE ALDOLASE-RELATED"/>
    <property type="match status" value="1"/>
</dbReference>
<proteinExistence type="inferred from homology"/>
<dbReference type="OrthoDB" id="10261951at2759"/>
<dbReference type="FunFam" id="3.40.640.10:FF:000030">
    <property type="entry name" value="Low-specificity L-threonine aldolase"/>
    <property type="match status" value="1"/>
</dbReference>
<keyword evidence="3" id="KW-0663">Pyridoxal phosphate</keyword>
<dbReference type="Gene3D" id="3.90.1150.10">
    <property type="entry name" value="Aspartate Aminotransferase, domain 1"/>
    <property type="match status" value="1"/>
</dbReference>
<dbReference type="GO" id="GO:0005829">
    <property type="term" value="C:cytosol"/>
    <property type="evidence" value="ECO:0007669"/>
    <property type="project" value="TreeGrafter"/>
</dbReference>
<dbReference type="PANTHER" id="PTHR48097:SF9">
    <property type="entry name" value="L-THREONINE ALDOLASE"/>
    <property type="match status" value="1"/>
</dbReference>
<dbReference type="GO" id="GO:0006545">
    <property type="term" value="P:glycine biosynthetic process"/>
    <property type="evidence" value="ECO:0007669"/>
    <property type="project" value="TreeGrafter"/>
</dbReference>
<accession>A0A168C759</accession>
<dbReference type="InterPro" id="IPR001597">
    <property type="entry name" value="ArAA_b-elim_lyase/Thr_aldolase"/>
</dbReference>
<evidence type="ECO:0000313" key="7">
    <source>
        <dbReference type="EMBL" id="KZZ96231.1"/>
    </source>
</evidence>
<comment type="cofactor">
    <cofactor evidence="1">
        <name>pyridoxal 5'-phosphate</name>
        <dbReference type="ChEBI" id="CHEBI:597326"/>
    </cofactor>
</comment>
<evidence type="ECO:0000256" key="2">
    <source>
        <dbReference type="ARBA" id="ARBA00006966"/>
    </source>
</evidence>
<evidence type="ECO:0000256" key="3">
    <source>
        <dbReference type="ARBA" id="ARBA00022898"/>
    </source>
</evidence>
<dbReference type="EMBL" id="AZGZ01000003">
    <property type="protein sequence ID" value="KZZ96231.1"/>
    <property type="molecule type" value="Genomic_DNA"/>
</dbReference>
<evidence type="ECO:0000256" key="1">
    <source>
        <dbReference type="ARBA" id="ARBA00001933"/>
    </source>
</evidence>
<dbReference type="VEuPathDB" id="FungiDB:AAP_01004"/>
<reference evidence="7 8" key="1">
    <citation type="journal article" date="2016" name="Genome Biol. Evol.">
        <title>Divergent and convergent evolution of fungal pathogenicity.</title>
        <authorList>
            <person name="Shang Y."/>
            <person name="Xiao G."/>
            <person name="Zheng P."/>
            <person name="Cen K."/>
            <person name="Zhan S."/>
            <person name="Wang C."/>
        </authorList>
    </citation>
    <scope>NUCLEOTIDE SEQUENCE [LARGE SCALE GENOMIC DNA]</scope>
    <source>
        <strain evidence="7 8">ARSEF 7405</strain>
    </source>
</reference>
<dbReference type="InterPro" id="IPR023603">
    <property type="entry name" value="Low_specificity_L-TA-like"/>
</dbReference>
<keyword evidence="4" id="KW-0456">Lyase</keyword>
<dbReference type="SUPFAM" id="SSF53383">
    <property type="entry name" value="PLP-dependent transferases"/>
    <property type="match status" value="1"/>
</dbReference>
<feature type="modified residue" description="N6-(pyridoxal phosphate)lysine" evidence="5">
    <location>
        <position position="214"/>
    </location>
</feature>
<keyword evidence="8" id="KW-1185">Reference proteome</keyword>
<comment type="caution">
    <text evidence="7">The sequence shown here is derived from an EMBL/GenBank/DDBJ whole genome shotgun (WGS) entry which is preliminary data.</text>
</comment>
<dbReference type="GO" id="GO:0008732">
    <property type="term" value="F:L-allo-threonine aldolase activity"/>
    <property type="evidence" value="ECO:0007669"/>
    <property type="project" value="TreeGrafter"/>
</dbReference>
<comment type="similarity">
    <text evidence="2">Belongs to the threonine aldolase family.</text>
</comment>
<dbReference type="GO" id="GO:0006567">
    <property type="term" value="P:L-threonine catabolic process"/>
    <property type="evidence" value="ECO:0007669"/>
    <property type="project" value="TreeGrafter"/>
</dbReference>
<dbReference type="PIRSF" id="PIRSF017617">
    <property type="entry name" value="Thr_aldolase"/>
    <property type="match status" value="1"/>
</dbReference>
<gene>
    <name evidence="7" type="ORF">AAP_01004</name>
</gene>
<protein>
    <submittedName>
        <fullName evidence="7">Threonine aldolase</fullName>
    </submittedName>
</protein>
<dbReference type="Gene3D" id="3.40.640.10">
    <property type="entry name" value="Type I PLP-dependent aspartate aminotransferase-like (Major domain)"/>
    <property type="match status" value="1"/>
</dbReference>
<name>A0A168C759_9EURO</name>
<feature type="domain" description="Aromatic amino acid beta-eliminating lyase/threonine aldolase" evidence="6">
    <location>
        <begin position="19"/>
        <end position="308"/>
    </location>
</feature>
<sequence length="375" mass="41052">MSVQDGPNWWATPGTAAWDFRSDVITRPTQSMLNAIAQTTLLDDDYMEDPVTNDLQSFIANLTGHEDALLVMSGTMGNQVSLRTHLTQPPYQILCDHRAHIIHWEAGGVPTWTGAYVKGIVPSKNHLTLEDIQKHAILDEDYNGCPTRLISLENTLDGSIFPLDEMRRITDWAHANGLKVHLDGARLWNAVAKGAGKLSDYTKLCDSVSLCFSKGLGAPIGSIIVGNKTFIKKARWFRKSIGGGTRQAGIISAAARVAVEETFGKGETGEGGLLKRSHETAERIAEMWQARGGKLASPVETSMVWLDFKSAGIKPEDWDELGKEKGLKLMGNRLVVHYQNSDEAVEKLGEVMDIALSGKLQTSSQTGKGKYYGQT</sequence>